<dbReference type="Pfam" id="PF00005">
    <property type="entry name" value="ABC_tran"/>
    <property type="match status" value="1"/>
</dbReference>
<keyword evidence="3 5" id="KW-0067">ATP-binding</keyword>
<evidence type="ECO:0000256" key="3">
    <source>
        <dbReference type="ARBA" id="ARBA00022840"/>
    </source>
</evidence>
<dbReference type="PROSITE" id="PS50893">
    <property type="entry name" value="ABC_TRANSPORTER_2"/>
    <property type="match status" value="1"/>
</dbReference>
<dbReference type="PANTHER" id="PTHR42711:SF4">
    <property type="entry name" value="ABC TRANSPORTER RELATED"/>
    <property type="match status" value="1"/>
</dbReference>
<dbReference type="InterPro" id="IPR003439">
    <property type="entry name" value="ABC_transporter-like_ATP-bd"/>
</dbReference>
<dbReference type="GO" id="GO:0016887">
    <property type="term" value="F:ATP hydrolysis activity"/>
    <property type="evidence" value="ECO:0007669"/>
    <property type="project" value="InterPro"/>
</dbReference>
<dbReference type="SUPFAM" id="SSF52540">
    <property type="entry name" value="P-loop containing nucleoside triphosphate hydrolases"/>
    <property type="match status" value="1"/>
</dbReference>
<dbReference type="PANTHER" id="PTHR42711">
    <property type="entry name" value="ABC TRANSPORTER ATP-BINDING PROTEIN"/>
    <property type="match status" value="1"/>
</dbReference>
<reference evidence="5" key="1">
    <citation type="journal article" date="2020" name="mSystems">
        <title>Genome- and Community-Level Interaction Insights into Carbon Utilization and Element Cycling Functions of Hydrothermarchaeota in Hydrothermal Sediment.</title>
        <authorList>
            <person name="Zhou Z."/>
            <person name="Liu Y."/>
            <person name="Xu W."/>
            <person name="Pan J."/>
            <person name="Luo Z.H."/>
            <person name="Li M."/>
        </authorList>
    </citation>
    <scope>NUCLEOTIDE SEQUENCE [LARGE SCALE GENOMIC DNA]</scope>
    <source>
        <strain evidence="5">HyVt-570</strain>
    </source>
</reference>
<dbReference type="InterPro" id="IPR003593">
    <property type="entry name" value="AAA+_ATPase"/>
</dbReference>
<dbReference type="InterPro" id="IPR050763">
    <property type="entry name" value="ABC_transporter_ATP-binding"/>
</dbReference>
<dbReference type="InterPro" id="IPR017871">
    <property type="entry name" value="ABC_transporter-like_CS"/>
</dbReference>
<evidence type="ECO:0000256" key="1">
    <source>
        <dbReference type="ARBA" id="ARBA00022448"/>
    </source>
</evidence>
<evidence type="ECO:0000256" key="2">
    <source>
        <dbReference type="ARBA" id="ARBA00022741"/>
    </source>
</evidence>
<dbReference type="InterPro" id="IPR027417">
    <property type="entry name" value="P-loop_NTPase"/>
</dbReference>
<dbReference type="SMART" id="SM00382">
    <property type="entry name" value="AAA"/>
    <property type="match status" value="1"/>
</dbReference>
<name>A0A7C4VCV9_9DEIN</name>
<dbReference type="Proteomes" id="UP000885759">
    <property type="component" value="Unassembled WGS sequence"/>
</dbReference>
<protein>
    <submittedName>
        <fullName evidence="5">ATP-binding cassette domain-containing protein</fullName>
    </submittedName>
</protein>
<accession>A0A7C4VCV9</accession>
<feature type="domain" description="ABC transporter" evidence="4">
    <location>
        <begin position="14"/>
        <end position="246"/>
    </location>
</feature>
<organism evidence="5">
    <name type="scientific">Oceanithermus profundus</name>
    <dbReference type="NCBI Taxonomy" id="187137"/>
    <lineage>
        <taxon>Bacteria</taxon>
        <taxon>Thermotogati</taxon>
        <taxon>Deinococcota</taxon>
        <taxon>Deinococci</taxon>
        <taxon>Thermales</taxon>
        <taxon>Thermaceae</taxon>
        <taxon>Oceanithermus</taxon>
    </lineage>
</organism>
<proteinExistence type="predicted"/>
<evidence type="ECO:0000259" key="4">
    <source>
        <dbReference type="PROSITE" id="PS50893"/>
    </source>
</evidence>
<keyword evidence="1" id="KW-0813">Transport</keyword>
<dbReference type="EMBL" id="DRPZ01000111">
    <property type="protein sequence ID" value="HGY09223.1"/>
    <property type="molecule type" value="Genomic_DNA"/>
</dbReference>
<sequence>MYQVAEKEPGLAGTLRHFVARRYKQIAAVREVSFELGEGEIVGFLGPNGAGKTTTLKMLTGLLYPTSGRAQVLGYVPHERRSGFLKQITLVMGNKAQLIWDLPVLDTLRVNAAVYEIPEVEYKKRVAQFAEMLAIEDILTQPVRKLSLGQRMKAELLASLLHHPRVLFLDEPTLGLDVNAQVAVRDFVRSYARERGATVLLTSHYMADIEALAERVILIHEGRLLFDGGLETLLDRFAPYKEVRLDLAEPAPAGAFDAFGEGVDFEGRSVRLLVTKERLTGVVAALLERFEVRDLTVDEPPLEEVIGRIFAAGAV</sequence>
<evidence type="ECO:0000313" key="5">
    <source>
        <dbReference type="EMBL" id="HGY09223.1"/>
    </source>
</evidence>
<comment type="caution">
    <text evidence="5">The sequence shown here is derived from an EMBL/GenBank/DDBJ whole genome shotgun (WGS) entry which is preliminary data.</text>
</comment>
<dbReference type="AlphaFoldDB" id="A0A7C4VCV9"/>
<dbReference type="GO" id="GO:0005524">
    <property type="term" value="F:ATP binding"/>
    <property type="evidence" value="ECO:0007669"/>
    <property type="project" value="UniProtKB-KW"/>
</dbReference>
<gene>
    <name evidence="5" type="ORF">ENK37_04090</name>
</gene>
<dbReference type="PROSITE" id="PS00211">
    <property type="entry name" value="ABC_TRANSPORTER_1"/>
    <property type="match status" value="1"/>
</dbReference>
<dbReference type="Gene3D" id="3.40.50.300">
    <property type="entry name" value="P-loop containing nucleotide triphosphate hydrolases"/>
    <property type="match status" value="1"/>
</dbReference>
<keyword evidence="2" id="KW-0547">Nucleotide-binding</keyword>